<comment type="caution">
    <text evidence="4">The sequence shown here is derived from an EMBL/GenBank/DDBJ whole genome shotgun (WGS) entry which is preliminary data.</text>
</comment>
<dbReference type="EMBL" id="BAAABU010000019">
    <property type="protein sequence ID" value="GAA0251418.1"/>
    <property type="molecule type" value="Genomic_DNA"/>
</dbReference>
<gene>
    <name evidence="4" type="ORF">GCM10010492_59740</name>
</gene>
<dbReference type="CDD" id="cd23659">
    <property type="entry name" value="USP_At3g01520-like"/>
    <property type="match status" value="1"/>
</dbReference>
<organism evidence="4 5">
    <name type="scientific">Saccharothrix mutabilis subsp. mutabilis</name>
    <dbReference type="NCBI Taxonomy" id="66855"/>
    <lineage>
        <taxon>Bacteria</taxon>
        <taxon>Bacillati</taxon>
        <taxon>Actinomycetota</taxon>
        <taxon>Actinomycetes</taxon>
        <taxon>Pseudonocardiales</taxon>
        <taxon>Pseudonocardiaceae</taxon>
        <taxon>Saccharothrix</taxon>
    </lineage>
</organism>
<protein>
    <submittedName>
        <fullName evidence="4">Universal stress protein</fullName>
    </submittedName>
</protein>
<keyword evidence="5" id="KW-1185">Reference proteome</keyword>
<reference evidence="5" key="1">
    <citation type="journal article" date="2019" name="Int. J. Syst. Evol. Microbiol.">
        <title>The Global Catalogue of Microorganisms (GCM) 10K type strain sequencing project: providing services to taxonomists for standard genome sequencing and annotation.</title>
        <authorList>
            <consortium name="The Broad Institute Genomics Platform"/>
            <consortium name="The Broad Institute Genome Sequencing Center for Infectious Disease"/>
            <person name="Wu L."/>
            <person name="Ma J."/>
        </authorList>
    </citation>
    <scope>NUCLEOTIDE SEQUENCE [LARGE SCALE GENOMIC DNA]</scope>
    <source>
        <strain evidence="5">JCM 3380</strain>
    </source>
</reference>
<dbReference type="SUPFAM" id="SSF52402">
    <property type="entry name" value="Adenine nucleotide alpha hydrolases-like"/>
    <property type="match status" value="2"/>
</dbReference>
<dbReference type="PRINTS" id="PR01438">
    <property type="entry name" value="UNVRSLSTRESS"/>
</dbReference>
<dbReference type="Proteomes" id="UP001500416">
    <property type="component" value="Unassembled WGS sequence"/>
</dbReference>
<evidence type="ECO:0000256" key="2">
    <source>
        <dbReference type="SAM" id="MobiDB-lite"/>
    </source>
</evidence>
<dbReference type="Pfam" id="PF00582">
    <property type="entry name" value="Usp"/>
    <property type="match status" value="2"/>
</dbReference>
<evidence type="ECO:0000259" key="3">
    <source>
        <dbReference type="Pfam" id="PF00582"/>
    </source>
</evidence>
<dbReference type="InterPro" id="IPR014729">
    <property type="entry name" value="Rossmann-like_a/b/a_fold"/>
</dbReference>
<comment type="similarity">
    <text evidence="1">Belongs to the universal stress protein A family.</text>
</comment>
<dbReference type="RefSeq" id="WP_343937278.1">
    <property type="nucleotide sequence ID" value="NZ_BAAABU010000019.1"/>
</dbReference>
<dbReference type="Gene3D" id="3.40.50.620">
    <property type="entry name" value="HUPs"/>
    <property type="match status" value="2"/>
</dbReference>
<evidence type="ECO:0000313" key="4">
    <source>
        <dbReference type="EMBL" id="GAA0251418.1"/>
    </source>
</evidence>
<feature type="region of interest" description="Disordered" evidence="2">
    <location>
        <begin position="260"/>
        <end position="280"/>
    </location>
</feature>
<dbReference type="PANTHER" id="PTHR46268">
    <property type="entry name" value="STRESS RESPONSE PROTEIN NHAX"/>
    <property type="match status" value="1"/>
</dbReference>
<feature type="domain" description="UspA" evidence="3">
    <location>
        <begin position="130"/>
        <end position="258"/>
    </location>
</feature>
<sequence>MVDRVIVGVDDSPAATAALAWAAGEARLRGAELVACTVLDRHGLSSAGQARPSGEEAAGGVPVVTRRLRGDPAAELIAAAADADLLVVGSRGRGRLTGLVLGSVSRACLAHAPCPVVVVRPGFERAPLRRRVVVGVDGSDHGRRALRVAAEEAALRDATLVVVNAVHWDHTGAELLTPTAEQLAEWGDRLLTADLAATGVPGTPVVEHGRATDVLVRHSTGADLLVLGSRGHGPLAGTLLGSTGEHCTQHAHCPVMITHSGDAQRSDQRTSPTVRGEATC</sequence>
<dbReference type="InterPro" id="IPR006015">
    <property type="entry name" value="Universal_stress_UspA"/>
</dbReference>
<dbReference type="InterPro" id="IPR006016">
    <property type="entry name" value="UspA"/>
</dbReference>
<dbReference type="PANTHER" id="PTHR46268:SF6">
    <property type="entry name" value="UNIVERSAL STRESS PROTEIN UP12"/>
    <property type="match status" value="1"/>
</dbReference>
<evidence type="ECO:0000313" key="5">
    <source>
        <dbReference type="Proteomes" id="UP001500416"/>
    </source>
</evidence>
<evidence type="ECO:0000256" key="1">
    <source>
        <dbReference type="ARBA" id="ARBA00008791"/>
    </source>
</evidence>
<accession>A0ABP3E701</accession>
<proteinExistence type="inferred from homology"/>
<feature type="domain" description="UspA" evidence="3">
    <location>
        <begin position="1"/>
        <end position="120"/>
    </location>
</feature>
<name>A0ABP3E701_9PSEU</name>